<dbReference type="AlphaFoldDB" id="A0A4V6A4M7"/>
<name>A0A4V6A4M7_STECR</name>
<proteinExistence type="predicted"/>
<dbReference type="Proteomes" id="UP000298663">
    <property type="component" value="Unassembled WGS sequence"/>
</dbReference>
<accession>A0A4V6A4M7</accession>
<dbReference type="EMBL" id="AZBU02000003">
    <property type="protein sequence ID" value="TKR87555.1"/>
    <property type="molecule type" value="Genomic_DNA"/>
</dbReference>
<sequence>MENQLRIEIDFNKASGHKIVHVKIAKWLMNCTQYAQLPFEDKVEYYEPLKYKKCFQRWMFLKCNATIQVLEHCDKSNYLLKDEKDYFLIYDQTMVDVNKFKFMISGATEQQTEPFSNVYTKFFQNI</sequence>
<keyword evidence="2" id="KW-1185">Reference proteome</keyword>
<comment type="caution">
    <text evidence="1">The sequence shown here is derived from an EMBL/GenBank/DDBJ whole genome shotgun (WGS) entry which is preliminary data.</text>
</comment>
<reference evidence="1 2" key="2">
    <citation type="journal article" date="2019" name="G3 (Bethesda)">
        <title>Hybrid Assembly of the Genome of the Entomopathogenic Nematode Steinernema carpocapsae Identifies the X-Chromosome.</title>
        <authorList>
            <person name="Serra L."/>
            <person name="Macchietto M."/>
            <person name="Macias-Munoz A."/>
            <person name="McGill C.J."/>
            <person name="Rodriguez I.M."/>
            <person name="Rodriguez B."/>
            <person name="Murad R."/>
            <person name="Mortazavi A."/>
        </authorList>
    </citation>
    <scope>NUCLEOTIDE SEQUENCE [LARGE SCALE GENOMIC DNA]</scope>
    <source>
        <strain evidence="1 2">ALL</strain>
    </source>
</reference>
<evidence type="ECO:0000313" key="2">
    <source>
        <dbReference type="Proteomes" id="UP000298663"/>
    </source>
</evidence>
<gene>
    <name evidence="1" type="ORF">L596_011932</name>
</gene>
<evidence type="ECO:0000313" key="1">
    <source>
        <dbReference type="EMBL" id="TKR87555.1"/>
    </source>
</evidence>
<organism evidence="1 2">
    <name type="scientific">Steinernema carpocapsae</name>
    <name type="common">Entomopathogenic nematode</name>
    <dbReference type="NCBI Taxonomy" id="34508"/>
    <lineage>
        <taxon>Eukaryota</taxon>
        <taxon>Metazoa</taxon>
        <taxon>Ecdysozoa</taxon>
        <taxon>Nematoda</taxon>
        <taxon>Chromadorea</taxon>
        <taxon>Rhabditida</taxon>
        <taxon>Tylenchina</taxon>
        <taxon>Panagrolaimomorpha</taxon>
        <taxon>Strongyloidoidea</taxon>
        <taxon>Steinernematidae</taxon>
        <taxon>Steinernema</taxon>
    </lineage>
</organism>
<protein>
    <submittedName>
        <fullName evidence="1">Uncharacterized protein</fullName>
    </submittedName>
</protein>
<reference evidence="1 2" key="1">
    <citation type="journal article" date="2015" name="Genome Biol.">
        <title>Comparative genomics of Steinernema reveals deeply conserved gene regulatory networks.</title>
        <authorList>
            <person name="Dillman A.R."/>
            <person name="Macchietto M."/>
            <person name="Porter C.F."/>
            <person name="Rogers A."/>
            <person name="Williams B."/>
            <person name="Antoshechkin I."/>
            <person name="Lee M.M."/>
            <person name="Goodwin Z."/>
            <person name="Lu X."/>
            <person name="Lewis E.E."/>
            <person name="Goodrich-Blair H."/>
            <person name="Stock S.P."/>
            <person name="Adams B.J."/>
            <person name="Sternberg P.W."/>
            <person name="Mortazavi A."/>
        </authorList>
    </citation>
    <scope>NUCLEOTIDE SEQUENCE [LARGE SCALE GENOMIC DNA]</scope>
    <source>
        <strain evidence="1 2">ALL</strain>
    </source>
</reference>